<evidence type="ECO:0000256" key="9">
    <source>
        <dbReference type="ARBA" id="ARBA00023136"/>
    </source>
</evidence>
<dbReference type="SUPFAM" id="SSF81653">
    <property type="entry name" value="Calcium ATPase, transduction domain A"/>
    <property type="match status" value="1"/>
</dbReference>
<dbReference type="SUPFAM" id="SSF55008">
    <property type="entry name" value="HMA, heavy metal-associated domain"/>
    <property type="match status" value="1"/>
</dbReference>
<keyword evidence="4 10" id="KW-0479">Metal-binding</keyword>
<evidence type="ECO:0000256" key="2">
    <source>
        <dbReference type="ARBA" id="ARBA00006024"/>
    </source>
</evidence>
<feature type="transmembrane region" description="Helical" evidence="10">
    <location>
        <begin position="78"/>
        <end position="101"/>
    </location>
</feature>
<feature type="transmembrane region" description="Helical" evidence="10">
    <location>
        <begin position="107"/>
        <end position="126"/>
    </location>
</feature>
<keyword evidence="8 10" id="KW-1133">Transmembrane helix</keyword>
<comment type="subcellular location">
    <subcellularLocation>
        <location evidence="10">Cell membrane</location>
    </subcellularLocation>
    <subcellularLocation>
        <location evidence="1">Endomembrane system</location>
        <topology evidence="1">Multi-pass membrane protein</topology>
    </subcellularLocation>
</comment>
<dbReference type="PRINTS" id="PR00119">
    <property type="entry name" value="CATATPASE"/>
</dbReference>
<dbReference type="PROSITE" id="PS00154">
    <property type="entry name" value="ATPASE_E1_E2"/>
    <property type="match status" value="1"/>
</dbReference>
<proteinExistence type="inferred from homology"/>
<evidence type="ECO:0000256" key="7">
    <source>
        <dbReference type="ARBA" id="ARBA00022967"/>
    </source>
</evidence>
<protein>
    <submittedName>
        <fullName evidence="12">Copper-translocating P-type ATPase</fullName>
    </submittedName>
</protein>
<evidence type="ECO:0000313" key="12">
    <source>
        <dbReference type="EMBL" id="MBQ0935973.1"/>
    </source>
</evidence>
<keyword evidence="9 10" id="KW-0472">Membrane</keyword>
<dbReference type="InterPro" id="IPR001757">
    <property type="entry name" value="P_typ_ATPase"/>
</dbReference>
<evidence type="ECO:0000256" key="5">
    <source>
        <dbReference type="ARBA" id="ARBA00022741"/>
    </source>
</evidence>
<dbReference type="Gene3D" id="3.30.70.100">
    <property type="match status" value="1"/>
</dbReference>
<keyword evidence="7" id="KW-1278">Translocase</keyword>
<dbReference type="InterPro" id="IPR023298">
    <property type="entry name" value="ATPase_P-typ_TM_dom_sf"/>
</dbReference>
<feature type="transmembrane region" description="Helical" evidence="10">
    <location>
        <begin position="321"/>
        <end position="342"/>
    </location>
</feature>
<keyword evidence="5 10" id="KW-0547">Nucleotide-binding</keyword>
<dbReference type="NCBIfam" id="TIGR01494">
    <property type="entry name" value="ATPase_P-type"/>
    <property type="match status" value="2"/>
</dbReference>
<feature type="transmembrane region" description="Helical" evidence="10">
    <location>
        <begin position="354"/>
        <end position="379"/>
    </location>
</feature>
<dbReference type="SUPFAM" id="SSF81665">
    <property type="entry name" value="Calcium ATPase, transmembrane domain M"/>
    <property type="match status" value="1"/>
</dbReference>
<evidence type="ECO:0000256" key="6">
    <source>
        <dbReference type="ARBA" id="ARBA00022840"/>
    </source>
</evidence>
<evidence type="ECO:0000256" key="1">
    <source>
        <dbReference type="ARBA" id="ARBA00004127"/>
    </source>
</evidence>
<evidence type="ECO:0000256" key="10">
    <source>
        <dbReference type="RuleBase" id="RU362081"/>
    </source>
</evidence>
<dbReference type="Proteomes" id="UP000672097">
    <property type="component" value="Unassembled WGS sequence"/>
</dbReference>
<dbReference type="InterPro" id="IPR044492">
    <property type="entry name" value="P_typ_ATPase_HD_dom"/>
</dbReference>
<organism evidence="12 13">
    <name type="scientific">Ideonella paludis</name>
    <dbReference type="NCBI Taxonomy" id="1233411"/>
    <lineage>
        <taxon>Bacteria</taxon>
        <taxon>Pseudomonadati</taxon>
        <taxon>Pseudomonadota</taxon>
        <taxon>Betaproteobacteria</taxon>
        <taxon>Burkholderiales</taxon>
        <taxon>Sphaerotilaceae</taxon>
        <taxon>Ideonella</taxon>
    </lineage>
</organism>
<evidence type="ECO:0000256" key="8">
    <source>
        <dbReference type="ARBA" id="ARBA00022989"/>
    </source>
</evidence>
<dbReference type="EMBL" id="JAGQDG010000004">
    <property type="protein sequence ID" value="MBQ0935973.1"/>
    <property type="molecule type" value="Genomic_DNA"/>
</dbReference>
<dbReference type="InterPro" id="IPR036163">
    <property type="entry name" value="HMA_dom_sf"/>
</dbReference>
<comment type="caution">
    <text evidence="12">The sequence shown here is derived from an EMBL/GenBank/DDBJ whole genome shotgun (WGS) entry which is preliminary data.</text>
</comment>
<dbReference type="InterPro" id="IPR018303">
    <property type="entry name" value="ATPase_P-typ_P_site"/>
</dbReference>
<dbReference type="NCBIfam" id="TIGR01525">
    <property type="entry name" value="ATPase-IB_hvy"/>
    <property type="match status" value="1"/>
</dbReference>
<gene>
    <name evidence="12" type="ORF">KAK11_11605</name>
</gene>
<dbReference type="InterPro" id="IPR059000">
    <property type="entry name" value="ATPase_P-type_domA"/>
</dbReference>
<feature type="transmembrane region" description="Helical" evidence="10">
    <location>
        <begin position="705"/>
        <end position="723"/>
    </location>
</feature>
<evidence type="ECO:0000313" key="13">
    <source>
        <dbReference type="Proteomes" id="UP000672097"/>
    </source>
</evidence>
<dbReference type="InterPro" id="IPR023299">
    <property type="entry name" value="ATPase_P-typ_cyto_dom_N"/>
</dbReference>
<dbReference type="InterPro" id="IPR036412">
    <property type="entry name" value="HAD-like_sf"/>
</dbReference>
<dbReference type="InterPro" id="IPR008250">
    <property type="entry name" value="ATPase_P-typ_transduc_dom_A_sf"/>
</dbReference>
<dbReference type="SUPFAM" id="SSF56784">
    <property type="entry name" value="HAD-like"/>
    <property type="match status" value="1"/>
</dbReference>
<feature type="transmembrane region" description="Helical" evidence="10">
    <location>
        <begin position="680"/>
        <end position="699"/>
    </location>
</feature>
<dbReference type="InterPro" id="IPR027256">
    <property type="entry name" value="P-typ_ATPase_IB"/>
</dbReference>
<dbReference type="CDD" id="cd02094">
    <property type="entry name" value="P-type_ATPase_Cu-like"/>
    <property type="match status" value="1"/>
</dbReference>
<keyword evidence="6 10" id="KW-0067">ATP-binding</keyword>
<reference evidence="12 13" key="1">
    <citation type="submission" date="2021-04" db="EMBL/GenBank/DDBJ databases">
        <title>The genome sequence of type strain Ideonella paludis KCTC 32238.</title>
        <authorList>
            <person name="Liu Y."/>
        </authorList>
    </citation>
    <scope>NUCLEOTIDE SEQUENCE [LARGE SCALE GENOMIC DNA]</scope>
    <source>
        <strain evidence="12 13">KCTC 32238</strain>
    </source>
</reference>
<comment type="similarity">
    <text evidence="2 10">Belongs to the cation transport ATPase (P-type) (TC 3.A.3) family. Type IB subfamily.</text>
</comment>
<keyword evidence="10" id="KW-1003">Cell membrane</keyword>
<keyword evidence="3 10" id="KW-0812">Transmembrane</keyword>
<dbReference type="Pfam" id="PF00702">
    <property type="entry name" value="Hydrolase"/>
    <property type="match status" value="1"/>
</dbReference>
<dbReference type="PRINTS" id="PR00943">
    <property type="entry name" value="CUATPASE"/>
</dbReference>
<dbReference type="Pfam" id="PF00403">
    <property type="entry name" value="HMA"/>
    <property type="match status" value="1"/>
</dbReference>
<dbReference type="PROSITE" id="PS50846">
    <property type="entry name" value="HMA_2"/>
    <property type="match status" value="1"/>
</dbReference>
<dbReference type="SFLD" id="SFLDG00002">
    <property type="entry name" value="C1.7:_P-type_atpase_like"/>
    <property type="match status" value="1"/>
</dbReference>
<dbReference type="SFLD" id="SFLDF00027">
    <property type="entry name" value="p-type_atpase"/>
    <property type="match status" value="1"/>
</dbReference>
<name>A0ABS5DXV6_9BURK</name>
<sequence length="728" mass="75424">MSCAACVGRVERAALKVPGVAVAQVNLTTEQMQVELAPGHKPAVVTPALLAALADAGYPAQVLADNAHLPSEAPVAPALLWLGLALSLPLTLPMVGMLWGAHWMLPAWVQFALATPVQVLLGARFYKGAWSALKHGSANMDVLVALGTSAAYGLSLVQWARGEGPHALAFEASAMVITLVWLGKWLEGVAKRRTTDALRALQDLRPVTARVRTLEGDEREVPLEQVRVGDLVVVRPGERVAVDGVVVEGASQVDEALITGESLPQARHPGDAVVGGAINGEGALLLRTTAIGAESTLARIVRLVESAQSRKAPIQHLVDRVAAVFVPVVVGLALLTLLAWGWLGQGATPWATALMHAVTVLVIACPCALGLATPAALMVGMGAAAKHGILIRDAEALERAHEVKAVAFDKTGTLTEGRPQVLQALGFGFTREQVLGLAAALQAHSLHPLAKAVTQAWASAQTPSTEGACPLPPPLAQEAKAHAGLGVSGVIDGERVLLGSERWMRDLGADLQAASAAAQAEQDQGRTVSWLASEQPGAPPELLGLISFGDTLKADAAQAITRLHAMGVHTLLLSGDNAGAANAVAQQLGMSEVRAQVLPQDKAQAIAELRSRVGGPVAMVGDGINDAPALAAADIGLAMGSGTDVAMQAAGITLMQSHPSRVADALDIAQRTSAKIRQNLFWAFAYNVVGIPLAALGLLHPMFAGAAMALSSVFVIGNALRLGRWRPA</sequence>
<dbReference type="PANTHER" id="PTHR43520">
    <property type="entry name" value="ATP7, ISOFORM B"/>
    <property type="match status" value="1"/>
</dbReference>
<dbReference type="Gene3D" id="2.70.150.10">
    <property type="entry name" value="Calcium-transporting ATPase, cytoplasmic transduction domain A"/>
    <property type="match status" value="1"/>
</dbReference>
<dbReference type="Gene3D" id="3.40.1110.10">
    <property type="entry name" value="Calcium-transporting ATPase, cytoplasmic domain N"/>
    <property type="match status" value="1"/>
</dbReference>
<dbReference type="SFLD" id="SFLDS00003">
    <property type="entry name" value="Haloacid_Dehalogenase"/>
    <property type="match status" value="1"/>
</dbReference>
<keyword evidence="13" id="KW-1185">Reference proteome</keyword>
<dbReference type="Pfam" id="PF00122">
    <property type="entry name" value="E1-E2_ATPase"/>
    <property type="match status" value="1"/>
</dbReference>
<accession>A0ABS5DXV6</accession>
<dbReference type="Gene3D" id="3.40.50.1000">
    <property type="entry name" value="HAD superfamily/HAD-like"/>
    <property type="match status" value="1"/>
</dbReference>
<feature type="domain" description="HMA" evidence="11">
    <location>
        <begin position="1"/>
        <end position="61"/>
    </location>
</feature>
<feature type="transmembrane region" description="Helical" evidence="10">
    <location>
        <begin position="166"/>
        <end position="183"/>
    </location>
</feature>
<dbReference type="InterPro" id="IPR023214">
    <property type="entry name" value="HAD_sf"/>
</dbReference>
<dbReference type="CDD" id="cd00371">
    <property type="entry name" value="HMA"/>
    <property type="match status" value="1"/>
</dbReference>
<evidence type="ECO:0000256" key="4">
    <source>
        <dbReference type="ARBA" id="ARBA00022723"/>
    </source>
</evidence>
<dbReference type="InterPro" id="IPR006121">
    <property type="entry name" value="HMA_dom"/>
</dbReference>
<evidence type="ECO:0000259" key="11">
    <source>
        <dbReference type="PROSITE" id="PS50846"/>
    </source>
</evidence>
<evidence type="ECO:0000256" key="3">
    <source>
        <dbReference type="ARBA" id="ARBA00022692"/>
    </source>
</evidence>
<feature type="transmembrane region" description="Helical" evidence="10">
    <location>
        <begin position="138"/>
        <end position="160"/>
    </location>
</feature>
<dbReference type="PANTHER" id="PTHR43520:SF8">
    <property type="entry name" value="P-TYPE CU(+) TRANSPORTER"/>
    <property type="match status" value="1"/>
</dbReference>